<organism evidence="2 3">
    <name type="scientific">Blumeria hordei</name>
    <name type="common">Barley powdery mildew</name>
    <name type="synonym">Blumeria graminis f. sp. hordei</name>
    <dbReference type="NCBI Taxonomy" id="2867405"/>
    <lineage>
        <taxon>Eukaryota</taxon>
        <taxon>Fungi</taxon>
        <taxon>Dikarya</taxon>
        <taxon>Ascomycota</taxon>
        <taxon>Pezizomycotina</taxon>
        <taxon>Leotiomycetes</taxon>
        <taxon>Erysiphales</taxon>
        <taxon>Erysiphaceae</taxon>
        <taxon>Blumeria</taxon>
    </lineage>
</organism>
<keyword evidence="1" id="KW-0732">Signal</keyword>
<dbReference type="Gene3D" id="3.10.450.30">
    <property type="entry name" value="Microbial ribonucleases"/>
    <property type="match status" value="1"/>
</dbReference>
<protein>
    <submittedName>
        <fullName evidence="2">Uncharacterized protein</fullName>
    </submittedName>
</protein>
<gene>
    <name evidence="2" type="ORF">BLGHR1_15131</name>
</gene>
<reference evidence="2 3" key="1">
    <citation type="submission" date="2017-11" db="EMBL/GenBank/DDBJ databases">
        <authorList>
            <person name="Kracher B."/>
        </authorList>
    </citation>
    <scope>NUCLEOTIDE SEQUENCE [LARGE SCALE GENOMIC DNA]</scope>
    <source>
        <strain evidence="2 3">RACE1</strain>
    </source>
</reference>
<feature type="chain" id="PRO_5016591225" evidence="1">
    <location>
        <begin position="25"/>
        <end position="445"/>
    </location>
</feature>
<evidence type="ECO:0000313" key="3">
    <source>
        <dbReference type="Proteomes" id="UP000275772"/>
    </source>
</evidence>
<dbReference type="AlphaFoldDB" id="A0A383UXN0"/>
<feature type="signal peptide" evidence="1">
    <location>
        <begin position="1"/>
        <end position="24"/>
    </location>
</feature>
<dbReference type="EMBL" id="UNSH01000064">
    <property type="protein sequence ID" value="SZF04335.1"/>
    <property type="molecule type" value="Genomic_DNA"/>
</dbReference>
<evidence type="ECO:0000313" key="2">
    <source>
        <dbReference type="EMBL" id="SZF04335.1"/>
    </source>
</evidence>
<dbReference type="Proteomes" id="UP000275772">
    <property type="component" value="Unassembled WGS sequence"/>
</dbReference>
<sequence length="445" mass="52735">MRKQLFYYVAALLNTCSYFHLTSAAPRSKKARYPDRAVHDYYCENEYFDRETVTNSYKTGCYKLWNTDSRKLFPAKLEDKHFVNGAHRTLFSWPLNNALDKTNIRFTGIYRTVFDINCRFHGVMIRRENHHEHCMKLSDRQDFDNFDTNLEEYEIHKCNNVVFGETYLKASVKAACEAGRKLHTQRYPLKYGETPLKRTIYKWPLHYNNKIHGMHQGKKSYHLKYFVLYIHEDGPMRVIETSKKLSKDCFLEKKVIPPSAYDSNIIGAQESLNYDDKKIYDCRGQIFTDKYIQEVFLAVKSETSGSNDPSLRKDEYTLLENIGEENASDLVWIWYLRVREADFRSSSSIEKYVLAVDKNYQTFNVYYFENRKYIACNSGYKQVTSISEYSPDSPEFSFECPDCGKCRYYIKWKCENNLADQKRQKIQRLDSDNNWESGFDIPGWF</sequence>
<evidence type="ECO:0000256" key="1">
    <source>
        <dbReference type="SAM" id="SignalP"/>
    </source>
</evidence>
<accession>A0A383UXN0</accession>
<proteinExistence type="predicted"/>
<dbReference type="VEuPathDB" id="FungiDB:BLGHR1_15131"/>
<name>A0A383UXN0_BLUHO</name>